<protein>
    <submittedName>
        <fullName evidence="9">Purine-cytosine permease fcy22</fullName>
    </submittedName>
</protein>
<feature type="transmembrane region" description="Helical" evidence="8">
    <location>
        <begin position="374"/>
        <end position="395"/>
    </location>
</feature>
<feature type="transmembrane region" description="Helical" evidence="8">
    <location>
        <begin position="211"/>
        <end position="232"/>
    </location>
</feature>
<keyword evidence="6 7" id="KW-0472">Membrane</keyword>
<evidence type="ECO:0000256" key="1">
    <source>
        <dbReference type="ARBA" id="ARBA00004141"/>
    </source>
</evidence>
<reference evidence="9" key="1">
    <citation type="submission" date="2022-07" db="EMBL/GenBank/DDBJ databases">
        <title>Fungi with potential for degradation of polypropylene.</title>
        <authorList>
            <person name="Gostincar C."/>
        </authorList>
    </citation>
    <scope>NUCLEOTIDE SEQUENCE</scope>
    <source>
        <strain evidence="9">EXF-13308</strain>
    </source>
</reference>
<accession>A0AA38RZR6</accession>
<evidence type="ECO:0000256" key="8">
    <source>
        <dbReference type="SAM" id="Phobius"/>
    </source>
</evidence>
<evidence type="ECO:0000256" key="2">
    <source>
        <dbReference type="ARBA" id="ARBA00008974"/>
    </source>
</evidence>
<keyword evidence="10" id="KW-1185">Reference proteome</keyword>
<evidence type="ECO:0000313" key="10">
    <source>
        <dbReference type="Proteomes" id="UP001174694"/>
    </source>
</evidence>
<feature type="transmembrane region" description="Helical" evidence="8">
    <location>
        <begin position="184"/>
        <end position="204"/>
    </location>
</feature>
<organism evidence="9 10">
    <name type="scientific">Pleurostoma richardsiae</name>
    <dbReference type="NCBI Taxonomy" id="41990"/>
    <lineage>
        <taxon>Eukaryota</taxon>
        <taxon>Fungi</taxon>
        <taxon>Dikarya</taxon>
        <taxon>Ascomycota</taxon>
        <taxon>Pezizomycotina</taxon>
        <taxon>Sordariomycetes</taxon>
        <taxon>Sordariomycetidae</taxon>
        <taxon>Calosphaeriales</taxon>
        <taxon>Pleurostomataceae</taxon>
        <taxon>Pleurostoma</taxon>
    </lineage>
</organism>
<feature type="transmembrane region" description="Helical" evidence="8">
    <location>
        <begin position="401"/>
        <end position="422"/>
    </location>
</feature>
<comment type="subcellular location">
    <subcellularLocation>
        <location evidence="1">Membrane</location>
        <topology evidence="1">Multi-pass membrane protein</topology>
    </subcellularLocation>
</comment>
<dbReference type="Gene3D" id="1.10.4160.10">
    <property type="entry name" value="Hydantoin permease"/>
    <property type="match status" value="1"/>
</dbReference>
<feature type="transmembrane region" description="Helical" evidence="8">
    <location>
        <begin position="442"/>
        <end position="459"/>
    </location>
</feature>
<dbReference type="Proteomes" id="UP001174694">
    <property type="component" value="Unassembled WGS sequence"/>
</dbReference>
<name>A0AA38RZR6_9PEZI</name>
<dbReference type="PANTHER" id="PTHR31806:SF5">
    <property type="entry name" value="PURINE-CYTOSINE PERMEASE FCY21"/>
    <property type="match status" value="1"/>
</dbReference>
<dbReference type="GO" id="GO:0005886">
    <property type="term" value="C:plasma membrane"/>
    <property type="evidence" value="ECO:0007669"/>
    <property type="project" value="TreeGrafter"/>
</dbReference>
<evidence type="ECO:0000256" key="6">
    <source>
        <dbReference type="ARBA" id="ARBA00023136"/>
    </source>
</evidence>
<dbReference type="PANTHER" id="PTHR31806">
    <property type="entry name" value="PURINE-CYTOSINE PERMEASE FCY2-RELATED"/>
    <property type="match status" value="1"/>
</dbReference>
<comment type="similarity">
    <text evidence="2 7">Belongs to the purine-cytosine permease (2.A.39) family.</text>
</comment>
<dbReference type="EMBL" id="JANBVO010000014">
    <property type="protein sequence ID" value="KAJ9145430.1"/>
    <property type="molecule type" value="Genomic_DNA"/>
</dbReference>
<evidence type="ECO:0000256" key="4">
    <source>
        <dbReference type="ARBA" id="ARBA00022692"/>
    </source>
</evidence>
<feature type="transmembrane region" description="Helical" evidence="8">
    <location>
        <begin position="336"/>
        <end position="354"/>
    </location>
</feature>
<gene>
    <name evidence="9" type="ORF">NKR23_g5484</name>
</gene>
<keyword evidence="3 7" id="KW-0813">Transport</keyword>
<evidence type="ECO:0000256" key="3">
    <source>
        <dbReference type="ARBA" id="ARBA00022448"/>
    </source>
</evidence>
<dbReference type="AlphaFoldDB" id="A0AA38RZR6"/>
<evidence type="ECO:0000256" key="5">
    <source>
        <dbReference type="ARBA" id="ARBA00022989"/>
    </source>
</evidence>
<feature type="transmembrane region" description="Helical" evidence="8">
    <location>
        <begin position="104"/>
        <end position="126"/>
    </location>
</feature>
<feature type="transmembrane region" description="Helical" evidence="8">
    <location>
        <begin position="479"/>
        <end position="498"/>
    </location>
</feature>
<dbReference type="PIRSF" id="PIRSF002744">
    <property type="entry name" value="Pur-cyt_permease"/>
    <property type="match status" value="1"/>
</dbReference>
<evidence type="ECO:0000256" key="7">
    <source>
        <dbReference type="PIRNR" id="PIRNR002744"/>
    </source>
</evidence>
<keyword evidence="5 8" id="KW-1133">Transmembrane helix</keyword>
<dbReference type="Pfam" id="PF02133">
    <property type="entry name" value="Transp_cyt_pur"/>
    <property type="match status" value="1"/>
</dbReference>
<evidence type="ECO:0000313" key="9">
    <source>
        <dbReference type="EMBL" id="KAJ9145430.1"/>
    </source>
</evidence>
<proteinExistence type="inferred from homology"/>
<feature type="transmembrane region" description="Helical" evidence="8">
    <location>
        <begin position="244"/>
        <end position="268"/>
    </location>
</feature>
<feature type="transmembrane region" description="Helical" evidence="8">
    <location>
        <begin position="73"/>
        <end position="98"/>
    </location>
</feature>
<comment type="caution">
    <text evidence="9">The sequence shown here is derived from an EMBL/GenBank/DDBJ whole genome shotgun (WGS) entry which is preliminary data.</text>
</comment>
<dbReference type="InterPro" id="IPR001248">
    <property type="entry name" value="Pur-cyt_permease"/>
</dbReference>
<feature type="transmembrane region" description="Helical" evidence="8">
    <location>
        <begin position="280"/>
        <end position="304"/>
    </location>
</feature>
<dbReference type="GO" id="GO:0022857">
    <property type="term" value="F:transmembrane transporter activity"/>
    <property type="evidence" value="ECO:0007669"/>
    <property type="project" value="InterPro"/>
</dbReference>
<dbReference type="InterPro" id="IPR026030">
    <property type="entry name" value="Pur-cyt_permease_Fcy2/21/22"/>
</dbReference>
<feature type="transmembrane region" description="Helical" evidence="8">
    <location>
        <begin position="147"/>
        <end position="169"/>
    </location>
</feature>
<keyword evidence="4 8" id="KW-0812">Transmembrane</keyword>
<sequence length="507" mass="55100">MDAINTPHTGLDPSKDLEKSLVPSETSVDVSPADVVPSADRSLWTRLSEAGVELRGAQPVPVELRTDTRYFNIFTIFSTSMTSLLPISIGSATTLFYGLNLRDAALMIIFFDIIFCLPAAYIVTIAPRTGMRQMIQSRYTFGKYGNILTVIVVIMTVGGFSCTATSVAGNCLAYLSDGKLSSEVGMMIIVLVSLVVAFFGYRILHLYERWAWIPILIAIVFTIGCAGENLAQPPLETPTTKQEYMGMIALIAGSQITWAMVAGDYCVYMPPTTPRFRLGMYCLTGICIPFTLLMIVGAAIGGAISANPTWETAYAAHGIGGVLGAILDRVGGFGKFILALMALSVIATVSRDYYTVSVNIQALVPIFRKVPRAVFVIVTAGAAYGVAFAASKTFYDSLVTFLSIIGYYGGSFVSVVFIEWFYFRKADPDSFDPEIWNDAKRLPTGIPALASVLLPWALIVPSMDQTWYTGPIAKNAGDLGFWFAIILAALFYPPFRALEIRLRGGKL</sequence>